<proteinExistence type="predicted"/>
<dbReference type="InParanoid" id="J4WJD8"/>
<reference evidence="1 2" key="1">
    <citation type="journal article" date="2012" name="Sci. Rep.">
        <title>Genomic perspectives on the evolution of fungal entomopathogenicity in Beauveria bassiana.</title>
        <authorList>
            <person name="Xiao G."/>
            <person name="Ying S.H."/>
            <person name="Zheng P."/>
            <person name="Wang Z.L."/>
            <person name="Zhang S."/>
            <person name="Xie X.Q."/>
            <person name="Shang Y."/>
            <person name="St Leger R.J."/>
            <person name="Zhao G.P."/>
            <person name="Wang C."/>
            <person name="Feng M.G."/>
        </authorList>
    </citation>
    <scope>NUCLEOTIDE SEQUENCE [LARGE SCALE GENOMIC DNA]</scope>
    <source>
        <strain evidence="1 2">ARSEF 2860</strain>
    </source>
</reference>
<evidence type="ECO:0000313" key="2">
    <source>
        <dbReference type="Proteomes" id="UP000002762"/>
    </source>
</evidence>
<sequence length="92" mass="10099">MAGHAMPFPPETSFVGGGMEQGSYLTALYKRDYYPGIIEGEGLVSESSTHGRRVPMRGDGWFLLSSVRALHLETAQQKDSREEAPGLTQNNK</sequence>
<name>J4WJD8_BEAB2</name>
<evidence type="ECO:0000313" key="1">
    <source>
        <dbReference type="EMBL" id="EJP69920.1"/>
    </source>
</evidence>
<dbReference type="Proteomes" id="UP000002762">
    <property type="component" value="Unassembled WGS sequence"/>
</dbReference>
<dbReference type="RefSeq" id="XP_008594108.1">
    <property type="nucleotide sequence ID" value="XM_008595886.1"/>
</dbReference>
<dbReference type="AlphaFoldDB" id="J4WJD8"/>
<gene>
    <name evidence="1" type="ORF">BBA_00789</name>
</gene>
<dbReference type="EMBL" id="JH725151">
    <property type="protein sequence ID" value="EJP69920.1"/>
    <property type="molecule type" value="Genomic_DNA"/>
</dbReference>
<keyword evidence="2" id="KW-1185">Reference proteome</keyword>
<organism evidence="1 2">
    <name type="scientific">Beauveria bassiana (strain ARSEF 2860)</name>
    <name type="common">White muscardine disease fungus</name>
    <name type="synonym">Tritirachium shiotae</name>
    <dbReference type="NCBI Taxonomy" id="655819"/>
    <lineage>
        <taxon>Eukaryota</taxon>
        <taxon>Fungi</taxon>
        <taxon>Dikarya</taxon>
        <taxon>Ascomycota</taxon>
        <taxon>Pezizomycotina</taxon>
        <taxon>Sordariomycetes</taxon>
        <taxon>Hypocreomycetidae</taxon>
        <taxon>Hypocreales</taxon>
        <taxon>Cordycipitaceae</taxon>
        <taxon>Beauveria</taxon>
    </lineage>
</organism>
<dbReference type="GeneID" id="19883801"/>
<protein>
    <submittedName>
        <fullName evidence="1">Uncharacterized protein</fullName>
    </submittedName>
</protein>
<accession>J4WJD8</accession>
<dbReference type="HOGENOM" id="CLU_2412931_0_0_1"/>